<feature type="domain" description="DUF1731" evidence="3">
    <location>
        <begin position="285"/>
        <end position="326"/>
    </location>
</feature>
<dbReference type="InterPro" id="IPR001509">
    <property type="entry name" value="Epimerase_deHydtase"/>
</dbReference>
<dbReference type="InterPro" id="IPR013549">
    <property type="entry name" value="DUF1731"/>
</dbReference>
<dbReference type="EMBL" id="PJKN01000007">
    <property type="protein sequence ID" value="PNC53838.1"/>
    <property type="molecule type" value="Genomic_DNA"/>
</dbReference>
<evidence type="ECO:0000256" key="1">
    <source>
        <dbReference type="ARBA" id="ARBA00009353"/>
    </source>
</evidence>
<dbReference type="NCBIfam" id="TIGR01777">
    <property type="entry name" value="yfcH"/>
    <property type="match status" value="1"/>
</dbReference>
<evidence type="ECO:0000313" key="5">
    <source>
        <dbReference type="Proteomes" id="UP000235914"/>
    </source>
</evidence>
<accession>A0AAP8NJJ1</accession>
<protein>
    <submittedName>
        <fullName evidence="4">TIGR01777 family protein</fullName>
    </submittedName>
</protein>
<evidence type="ECO:0000259" key="3">
    <source>
        <dbReference type="Pfam" id="PF08338"/>
    </source>
</evidence>
<dbReference type="SUPFAM" id="SSF51735">
    <property type="entry name" value="NAD(P)-binding Rossmann-fold domains"/>
    <property type="match status" value="1"/>
</dbReference>
<dbReference type="RefSeq" id="WP_022196997.1">
    <property type="nucleotide sequence ID" value="NZ_JBGNWW010000012.1"/>
</dbReference>
<sequence>MRQSLSSSEHRGVPEMSYPAKAACSVGGFRRGAGPPPRRRASIWVKVMNVAITGSGGFIGSHLSKRLEMFGHRVTPLRRYLFAQEGVDCLAQALAGCHAVINLAGAPIDRRWTDAYKRELVESRIMTTRKLVEAVNRLHEPPGVMISASAVGYYGSSGGCHGELDDPEADSFLAELCVAWEKEAGLVNSSVRLVLTRFGVVLSPDGGALPEMMRPARFGVTATAGNPDHLFSWVALEDLADALVFIMGRQDISGPVNVTAPERTTNREFYRAAAEHFHTRLSIRVPDAVLRLLMGEASQVITGGQCAVPETLMREGFTFQYPDIRTFFNKAFSVKS</sequence>
<dbReference type="InterPro" id="IPR036291">
    <property type="entry name" value="NAD(P)-bd_dom_sf"/>
</dbReference>
<dbReference type="PANTHER" id="PTHR11092">
    <property type="entry name" value="SUGAR NUCLEOTIDE EPIMERASE RELATED"/>
    <property type="match status" value="1"/>
</dbReference>
<organism evidence="4 5">
    <name type="scientific">Akkermansia muciniphila</name>
    <dbReference type="NCBI Taxonomy" id="239935"/>
    <lineage>
        <taxon>Bacteria</taxon>
        <taxon>Pseudomonadati</taxon>
        <taxon>Verrucomicrobiota</taxon>
        <taxon>Verrucomicrobiia</taxon>
        <taxon>Verrucomicrobiales</taxon>
        <taxon>Akkermansiaceae</taxon>
        <taxon>Akkermansia</taxon>
    </lineage>
</organism>
<dbReference type="InterPro" id="IPR010099">
    <property type="entry name" value="SDR39U1"/>
</dbReference>
<dbReference type="Pfam" id="PF08338">
    <property type="entry name" value="DUF1731"/>
    <property type="match status" value="1"/>
</dbReference>
<gene>
    <name evidence="4" type="ORF">CXU09_11120</name>
</gene>
<comment type="similarity">
    <text evidence="1">Belongs to the NAD(P)-dependent epimerase/dehydratase family. SDR39U1 subfamily.</text>
</comment>
<dbReference type="Proteomes" id="UP000235914">
    <property type="component" value="Unassembled WGS sequence"/>
</dbReference>
<dbReference type="Pfam" id="PF01370">
    <property type="entry name" value="Epimerase"/>
    <property type="match status" value="1"/>
</dbReference>
<reference evidence="4 5" key="1">
    <citation type="journal article" date="2017" name="BMC Genomics">
        <title>Genome sequencing of 39 Akkermansia muciniphila isolates reveals its population structure, genomic and functional diverisity, and global distribution in mammalian gut microbiotas.</title>
        <authorList>
            <person name="Guo X."/>
            <person name="Li S."/>
            <person name="Zhang J."/>
            <person name="Wu F."/>
            <person name="Li X."/>
            <person name="Wu D."/>
            <person name="Zhang M."/>
            <person name="Ou Z."/>
            <person name="Jie Z."/>
            <person name="Yan Q."/>
            <person name="Li P."/>
            <person name="Yi J."/>
            <person name="Peng Y."/>
        </authorList>
    </citation>
    <scope>NUCLEOTIDE SEQUENCE [LARGE SCALE GENOMIC DNA]</scope>
    <source>
        <strain evidence="4 5">GP43</strain>
    </source>
</reference>
<dbReference type="AlphaFoldDB" id="A0AAP8NJJ1"/>
<proteinExistence type="inferred from homology"/>
<dbReference type="PANTHER" id="PTHR11092:SF0">
    <property type="entry name" value="EPIMERASE FAMILY PROTEIN SDR39U1"/>
    <property type="match status" value="1"/>
</dbReference>
<evidence type="ECO:0000259" key="2">
    <source>
        <dbReference type="Pfam" id="PF01370"/>
    </source>
</evidence>
<name>A0AAP8NJJ1_9BACT</name>
<dbReference type="Gene3D" id="3.40.50.720">
    <property type="entry name" value="NAD(P)-binding Rossmann-like Domain"/>
    <property type="match status" value="1"/>
</dbReference>
<comment type="caution">
    <text evidence="4">The sequence shown here is derived from an EMBL/GenBank/DDBJ whole genome shotgun (WGS) entry which is preliminary data.</text>
</comment>
<evidence type="ECO:0000313" key="4">
    <source>
        <dbReference type="EMBL" id="PNC53838.1"/>
    </source>
</evidence>
<feature type="domain" description="NAD-dependent epimerase/dehydratase" evidence="2">
    <location>
        <begin position="50"/>
        <end position="250"/>
    </location>
</feature>